<organism evidence="2 3">
    <name type="scientific">Pisum sativum</name>
    <name type="common">Garden pea</name>
    <name type="synonym">Lathyrus oleraceus</name>
    <dbReference type="NCBI Taxonomy" id="3888"/>
    <lineage>
        <taxon>Eukaryota</taxon>
        <taxon>Viridiplantae</taxon>
        <taxon>Streptophyta</taxon>
        <taxon>Embryophyta</taxon>
        <taxon>Tracheophyta</taxon>
        <taxon>Spermatophyta</taxon>
        <taxon>Magnoliopsida</taxon>
        <taxon>eudicotyledons</taxon>
        <taxon>Gunneridae</taxon>
        <taxon>Pentapetalae</taxon>
        <taxon>rosids</taxon>
        <taxon>fabids</taxon>
        <taxon>Fabales</taxon>
        <taxon>Fabaceae</taxon>
        <taxon>Papilionoideae</taxon>
        <taxon>50 kb inversion clade</taxon>
        <taxon>NPAAA clade</taxon>
        <taxon>Hologalegina</taxon>
        <taxon>IRL clade</taxon>
        <taxon>Fabeae</taxon>
        <taxon>Lathyrus</taxon>
    </lineage>
</organism>
<proteinExistence type="predicted"/>
<evidence type="ECO:0000313" key="3">
    <source>
        <dbReference type="Proteomes" id="UP001058974"/>
    </source>
</evidence>
<keyword evidence="1" id="KW-0472">Membrane</keyword>
<keyword evidence="1" id="KW-1133">Transmembrane helix</keyword>
<sequence>MTKKAFLSLCSPIGYGILVFGFYRVCSYMIRNGHEGIPQFSLSGQRANDTAVPAPTVAQNNVVNNGRPVRQRALPHRLRDYERFQDNEVNNDGDFVHFVLMAESEPVNEEEALSDPKWICSMKEELESIEKNGTWELVDLPLGKKLIGVRWVYKVKENPKV</sequence>
<evidence type="ECO:0000256" key="1">
    <source>
        <dbReference type="SAM" id="Phobius"/>
    </source>
</evidence>
<name>A0A9D5B9I5_PEA</name>
<dbReference type="EMBL" id="JAMSHJ010000002">
    <property type="protein sequence ID" value="KAI5434094.1"/>
    <property type="molecule type" value="Genomic_DNA"/>
</dbReference>
<keyword evidence="1" id="KW-0812">Transmembrane</keyword>
<protein>
    <submittedName>
        <fullName evidence="2">Uncharacterized protein</fullName>
    </submittedName>
</protein>
<dbReference type="AlphaFoldDB" id="A0A9D5B9I5"/>
<gene>
    <name evidence="2" type="ORF">KIW84_021092</name>
</gene>
<evidence type="ECO:0000313" key="2">
    <source>
        <dbReference type="EMBL" id="KAI5434094.1"/>
    </source>
</evidence>
<comment type="caution">
    <text evidence="2">The sequence shown here is derived from an EMBL/GenBank/DDBJ whole genome shotgun (WGS) entry which is preliminary data.</text>
</comment>
<accession>A0A9D5B9I5</accession>
<keyword evidence="3" id="KW-1185">Reference proteome</keyword>
<dbReference type="Gramene" id="Psat02G0109200-T1">
    <property type="protein sequence ID" value="KAI5434094.1"/>
    <property type="gene ID" value="KIW84_021092"/>
</dbReference>
<feature type="transmembrane region" description="Helical" evidence="1">
    <location>
        <begin position="6"/>
        <end position="26"/>
    </location>
</feature>
<dbReference type="Proteomes" id="UP001058974">
    <property type="component" value="Chromosome 2"/>
</dbReference>
<reference evidence="2 3" key="1">
    <citation type="journal article" date="2022" name="Nat. Genet.">
        <title>Improved pea reference genome and pan-genome highlight genomic features and evolutionary characteristics.</title>
        <authorList>
            <person name="Yang T."/>
            <person name="Liu R."/>
            <person name="Luo Y."/>
            <person name="Hu S."/>
            <person name="Wang D."/>
            <person name="Wang C."/>
            <person name="Pandey M.K."/>
            <person name="Ge S."/>
            <person name="Xu Q."/>
            <person name="Li N."/>
            <person name="Li G."/>
            <person name="Huang Y."/>
            <person name="Saxena R.K."/>
            <person name="Ji Y."/>
            <person name="Li M."/>
            <person name="Yan X."/>
            <person name="He Y."/>
            <person name="Liu Y."/>
            <person name="Wang X."/>
            <person name="Xiang C."/>
            <person name="Varshney R.K."/>
            <person name="Ding H."/>
            <person name="Gao S."/>
            <person name="Zong X."/>
        </authorList>
    </citation>
    <scope>NUCLEOTIDE SEQUENCE [LARGE SCALE GENOMIC DNA]</scope>
    <source>
        <strain evidence="2 3">cv. Zhongwan 6</strain>
    </source>
</reference>